<sequence>MSIMNPFVSDMFERITAEPSRLAQYNKRSTITSRKFQTAVRSTLP</sequence>
<comment type="caution">
    <text evidence="3">The sequence shown here is derived from an EMBL/GenBank/DDBJ whole genome shotgun (WGS) entry which is preliminary data.</text>
</comment>
<dbReference type="InterPro" id="IPR000558">
    <property type="entry name" value="Histone_H2B"/>
</dbReference>
<dbReference type="GO" id="GO:0046982">
    <property type="term" value="F:protein heterodimerization activity"/>
    <property type="evidence" value="ECO:0007669"/>
    <property type="project" value="InterPro"/>
</dbReference>
<dbReference type="Pfam" id="PF00125">
    <property type="entry name" value="Histone"/>
    <property type="match status" value="1"/>
</dbReference>
<dbReference type="InterPro" id="IPR007125">
    <property type="entry name" value="H2A/H2B/H3"/>
</dbReference>
<keyword evidence="4" id="KW-1185">Reference proteome</keyword>
<dbReference type="GO" id="GO:0000786">
    <property type="term" value="C:nucleosome"/>
    <property type="evidence" value="ECO:0007669"/>
    <property type="project" value="InterPro"/>
</dbReference>
<dbReference type="Proteomes" id="UP000324629">
    <property type="component" value="Unassembled WGS sequence"/>
</dbReference>
<reference evidence="3 4" key="1">
    <citation type="journal article" date="2019" name="Gigascience">
        <title>Whole-genome sequence of the oriental lung fluke Paragonimus westermani.</title>
        <authorList>
            <person name="Oey H."/>
            <person name="Zakrzewski M."/>
            <person name="Narain K."/>
            <person name="Devi K.R."/>
            <person name="Agatsuma T."/>
            <person name="Nawaratna S."/>
            <person name="Gobert G.N."/>
            <person name="Jones M.K."/>
            <person name="Ragan M.A."/>
            <person name="McManus D.P."/>
            <person name="Krause L."/>
        </authorList>
    </citation>
    <scope>NUCLEOTIDE SEQUENCE [LARGE SCALE GENOMIC DNA]</scope>
    <source>
        <strain evidence="3 4">IND2009</strain>
    </source>
</reference>
<dbReference type="InterPro" id="IPR009072">
    <property type="entry name" value="Histone-fold"/>
</dbReference>
<protein>
    <submittedName>
        <fullName evidence="3">Histone H2B</fullName>
    </submittedName>
</protein>
<comment type="similarity">
    <text evidence="1">Belongs to the histone H2B family.</text>
</comment>
<dbReference type="SUPFAM" id="SSF47113">
    <property type="entry name" value="Histone-fold"/>
    <property type="match status" value="1"/>
</dbReference>
<organism evidence="3 4">
    <name type="scientific">Paragonimus westermani</name>
    <dbReference type="NCBI Taxonomy" id="34504"/>
    <lineage>
        <taxon>Eukaryota</taxon>
        <taxon>Metazoa</taxon>
        <taxon>Spiralia</taxon>
        <taxon>Lophotrochozoa</taxon>
        <taxon>Platyhelminthes</taxon>
        <taxon>Trematoda</taxon>
        <taxon>Digenea</taxon>
        <taxon>Plagiorchiida</taxon>
        <taxon>Troglotremata</taxon>
        <taxon>Troglotrematidae</taxon>
        <taxon>Paragonimus</taxon>
    </lineage>
</organism>
<name>A0A5J4N931_9TREM</name>
<dbReference type="GO" id="GO:0030527">
    <property type="term" value="F:structural constituent of chromatin"/>
    <property type="evidence" value="ECO:0007669"/>
    <property type="project" value="InterPro"/>
</dbReference>
<evidence type="ECO:0000256" key="1">
    <source>
        <dbReference type="ARBA" id="ARBA00006846"/>
    </source>
</evidence>
<dbReference type="PRINTS" id="PR00621">
    <property type="entry name" value="HISTONEH2B"/>
</dbReference>
<gene>
    <name evidence="3" type="ORF">DEA37_0013151</name>
</gene>
<proteinExistence type="inferred from homology"/>
<dbReference type="GO" id="GO:0003677">
    <property type="term" value="F:DNA binding"/>
    <property type="evidence" value="ECO:0007669"/>
    <property type="project" value="InterPro"/>
</dbReference>
<feature type="domain" description="Core Histone H2A/H2B/H3" evidence="2">
    <location>
        <begin position="1"/>
        <end position="41"/>
    </location>
</feature>
<evidence type="ECO:0000313" key="4">
    <source>
        <dbReference type="Proteomes" id="UP000324629"/>
    </source>
</evidence>
<evidence type="ECO:0000259" key="2">
    <source>
        <dbReference type="Pfam" id="PF00125"/>
    </source>
</evidence>
<dbReference type="AlphaFoldDB" id="A0A5J4N931"/>
<dbReference type="PANTHER" id="PTHR23428">
    <property type="entry name" value="HISTONE H2B"/>
    <property type="match status" value="1"/>
</dbReference>
<dbReference type="EMBL" id="QNGE01005393">
    <property type="protein sequence ID" value="KAA3672076.1"/>
    <property type="molecule type" value="Genomic_DNA"/>
</dbReference>
<accession>A0A5J4N931</accession>
<dbReference type="Gene3D" id="1.10.20.10">
    <property type="entry name" value="Histone, subunit A"/>
    <property type="match status" value="1"/>
</dbReference>
<evidence type="ECO:0000313" key="3">
    <source>
        <dbReference type="EMBL" id="KAA3672076.1"/>
    </source>
</evidence>